<keyword evidence="2" id="KW-1185">Reference proteome</keyword>
<dbReference type="EMBL" id="JARQWQ010000009">
    <property type="protein sequence ID" value="KAK2569659.1"/>
    <property type="molecule type" value="Genomic_DNA"/>
</dbReference>
<reference evidence="1" key="1">
    <citation type="journal article" date="2023" name="G3 (Bethesda)">
        <title>Whole genome assembly and annotation of the endangered Caribbean coral Acropora cervicornis.</title>
        <authorList>
            <person name="Selwyn J.D."/>
            <person name="Vollmer S.V."/>
        </authorList>
    </citation>
    <scope>NUCLEOTIDE SEQUENCE</scope>
    <source>
        <strain evidence="1">K2</strain>
    </source>
</reference>
<gene>
    <name evidence="1" type="ORF">P5673_005491</name>
</gene>
<dbReference type="InterPro" id="IPR012340">
    <property type="entry name" value="NA-bd_OB-fold"/>
</dbReference>
<accession>A0AAD9VCV4</accession>
<dbReference type="Gene3D" id="2.40.50.140">
    <property type="entry name" value="Nucleic acid-binding proteins"/>
    <property type="match status" value="1"/>
</dbReference>
<evidence type="ECO:0000313" key="1">
    <source>
        <dbReference type="EMBL" id="KAK2569659.1"/>
    </source>
</evidence>
<dbReference type="SUPFAM" id="SSF50249">
    <property type="entry name" value="Nucleic acid-binding proteins"/>
    <property type="match status" value="1"/>
</dbReference>
<dbReference type="Proteomes" id="UP001249851">
    <property type="component" value="Unassembled WGS sequence"/>
</dbReference>
<protein>
    <submittedName>
        <fullName evidence="1">Uncharacterized protein</fullName>
    </submittedName>
</protein>
<name>A0AAD9VCV4_ACRCE</name>
<dbReference type="AlphaFoldDB" id="A0AAD9VCV4"/>
<organism evidence="1 2">
    <name type="scientific">Acropora cervicornis</name>
    <name type="common">Staghorn coral</name>
    <dbReference type="NCBI Taxonomy" id="6130"/>
    <lineage>
        <taxon>Eukaryota</taxon>
        <taxon>Metazoa</taxon>
        <taxon>Cnidaria</taxon>
        <taxon>Anthozoa</taxon>
        <taxon>Hexacorallia</taxon>
        <taxon>Scleractinia</taxon>
        <taxon>Astrocoeniina</taxon>
        <taxon>Acroporidae</taxon>
        <taxon>Acropora</taxon>
    </lineage>
</organism>
<reference evidence="1" key="2">
    <citation type="journal article" date="2023" name="Science">
        <title>Genomic signatures of disease resistance in endangered staghorn corals.</title>
        <authorList>
            <person name="Vollmer S.V."/>
            <person name="Selwyn J.D."/>
            <person name="Despard B.A."/>
            <person name="Roesel C.L."/>
        </authorList>
    </citation>
    <scope>NUCLEOTIDE SEQUENCE</scope>
    <source>
        <strain evidence="1">K2</strain>
    </source>
</reference>
<proteinExistence type="predicted"/>
<sequence>MTLGKNLLRLSSTIIVDGTAAIPIALWESNIEKVSTRKSYIINSLQVRVWSGTKKLSTTQCTNIRQVEDEQLDALEIEATANKPGTESLQIKEFTALKKFETFQKCPNCSKKEYCKQLPQQRLSVPNAP</sequence>
<evidence type="ECO:0000313" key="2">
    <source>
        <dbReference type="Proteomes" id="UP001249851"/>
    </source>
</evidence>
<comment type="caution">
    <text evidence="1">The sequence shown here is derived from an EMBL/GenBank/DDBJ whole genome shotgun (WGS) entry which is preliminary data.</text>
</comment>